<protein>
    <recommendedName>
        <fullName evidence="4 7">dTDP-glucose 4,6-dehydratase</fullName>
        <ecNumber evidence="4 7">4.2.1.46</ecNumber>
    </recommendedName>
</protein>
<proteinExistence type="inferred from homology"/>
<evidence type="ECO:0000313" key="9">
    <source>
        <dbReference type="EMBL" id="EJI85767.1"/>
    </source>
</evidence>
<comment type="catalytic activity">
    <reaction evidence="1 7">
        <text>dTDP-alpha-D-glucose = dTDP-4-dehydro-6-deoxy-alpha-D-glucose + H2O</text>
        <dbReference type="Rhea" id="RHEA:17221"/>
        <dbReference type="ChEBI" id="CHEBI:15377"/>
        <dbReference type="ChEBI" id="CHEBI:57477"/>
        <dbReference type="ChEBI" id="CHEBI:57649"/>
        <dbReference type="EC" id="4.2.1.46"/>
    </reaction>
</comment>
<evidence type="ECO:0000256" key="3">
    <source>
        <dbReference type="ARBA" id="ARBA00008178"/>
    </source>
</evidence>
<comment type="similarity">
    <text evidence="3 7">Belongs to the NAD(P)-dependent epimerase/dehydratase family. dTDP-glucose dehydratase subfamily.</text>
</comment>
<organism evidence="9 10">
    <name type="scientific">Alishewanella aestuarii B11</name>
    <dbReference type="NCBI Taxonomy" id="1197174"/>
    <lineage>
        <taxon>Bacteria</taxon>
        <taxon>Pseudomonadati</taxon>
        <taxon>Pseudomonadota</taxon>
        <taxon>Gammaproteobacteria</taxon>
        <taxon>Alteromonadales</taxon>
        <taxon>Alteromonadaceae</taxon>
        <taxon>Alishewanella</taxon>
    </lineage>
</organism>
<sequence length="342" mass="37845">MSEVLFVTGGSGFIGSALIRHLLNSTGYQIVNIDKLTYAATPEALAVASKHSRYRFYQLDINDLDAITKLFAAYRPVGVFHLAAESHVDRSIQSASPFIQSNIVGTFNLLESCRNYFAGLTASCKKAFKFVHVSTDEVYGDLPISAPAAAEGAPYHPSSPYSASKAASDHLVQAWARTYGLPAIITHCTNNYGPHQYPEKLIPLLVQRALKLEPLPIYGDGLQIRDWLYVDDHVHALLQVFQRGKPGEFYNIAGDQPLTNLAVAHAICNLIPTLNLPTALRYRSDQLKSLITHVADRPGHDRRYALNNNKIKAEIGWVPQVRFEEGLARTITAVYESLTTIR</sequence>
<comment type="caution">
    <text evidence="9">The sequence shown here is derived from an EMBL/GenBank/DDBJ whole genome shotgun (WGS) entry which is preliminary data.</text>
</comment>
<dbReference type="Gene3D" id="3.40.50.720">
    <property type="entry name" value="NAD(P)-binding Rossmann-like Domain"/>
    <property type="match status" value="1"/>
</dbReference>
<evidence type="ECO:0000256" key="6">
    <source>
        <dbReference type="ARBA" id="ARBA00023239"/>
    </source>
</evidence>
<dbReference type="GO" id="GO:0008460">
    <property type="term" value="F:dTDP-glucose 4,6-dehydratase activity"/>
    <property type="evidence" value="ECO:0007669"/>
    <property type="project" value="UniProtKB-EC"/>
</dbReference>
<dbReference type="Proteomes" id="UP000012043">
    <property type="component" value="Unassembled WGS sequence"/>
</dbReference>
<keyword evidence="10" id="KW-1185">Reference proteome</keyword>
<dbReference type="CDD" id="cd05246">
    <property type="entry name" value="dTDP_GD_SDR_e"/>
    <property type="match status" value="1"/>
</dbReference>
<dbReference type="SUPFAM" id="SSF51735">
    <property type="entry name" value="NAD(P)-binding Rossmann-fold domains"/>
    <property type="match status" value="1"/>
</dbReference>
<evidence type="ECO:0000256" key="7">
    <source>
        <dbReference type="RuleBase" id="RU004473"/>
    </source>
</evidence>
<evidence type="ECO:0000256" key="5">
    <source>
        <dbReference type="ARBA" id="ARBA00023027"/>
    </source>
</evidence>
<keyword evidence="6 7" id="KW-0456">Lyase</keyword>
<dbReference type="Gene3D" id="3.90.25.10">
    <property type="entry name" value="UDP-galactose 4-epimerase, domain 1"/>
    <property type="match status" value="1"/>
</dbReference>
<name>J2IEZ9_9ALTE</name>
<dbReference type="EMBL" id="ALAB01000018">
    <property type="protein sequence ID" value="EJI85767.1"/>
    <property type="molecule type" value="Genomic_DNA"/>
</dbReference>
<keyword evidence="5" id="KW-0520">NAD</keyword>
<evidence type="ECO:0000256" key="1">
    <source>
        <dbReference type="ARBA" id="ARBA00001539"/>
    </source>
</evidence>
<dbReference type="PATRIC" id="fig|1197174.4.peg.1359"/>
<dbReference type="InterPro" id="IPR005888">
    <property type="entry name" value="dTDP_Gluc_deHydtase"/>
</dbReference>
<evidence type="ECO:0000256" key="2">
    <source>
        <dbReference type="ARBA" id="ARBA00001911"/>
    </source>
</evidence>
<dbReference type="InterPro" id="IPR016040">
    <property type="entry name" value="NAD(P)-bd_dom"/>
</dbReference>
<feature type="domain" description="NAD(P)-binding" evidence="8">
    <location>
        <begin position="6"/>
        <end position="329"/>
    </location>
</feature>
<dbReference type="AlphaFoldDB" id="J2IEZ9"/>
<accession>J2IEZ9</accession>
<gene>
    <name evidence="9" type="ORF">AEST_13900</name>
</gene>
<dbReference type="InterPro" id="IPR036291">
    <property type="entry name" value="NAD(P)-bd_dom_sf"/>
</dbReference>
<evidence type="ECO:0000256" key="4">
    <source>
        <dbReference type="ARBA" id="ARBA00011990"/>
    </source>
</evidence>
<dbReference type="PANTHER" id="PTHR43000">
    <property type="entry name" value="DTDP-D-GLUCOSE 4,6-DEHYDRATASE-RELATED"/>
    <property type="match status" value="1"/>
</dbReference>
<dbReference type="Pfam" id="PF16363">
    <property type="entry name" value="GDP_Man_Dehyd"/>
    <property type="match status" value="1"/>
</dbReference>
<evidence type="ECO:0000313" key="10">
    <source>
        <dbReference type="Proteomes" id="UP000012043"/>
    </source>
</evidence>
<reference evidence="9 10" key="1">
    <citation type="journal article" date="2012" name="J. Bacteriol.">
        <title>Genome Sequence of Pectin-Degrading Alishewanella aestuarii Strain B11T, Isolated from Tidal Flat Sediment.</title>
        <authorList>
            <person name="Jung J."/>
            <person name="Choi S."/>
            <person name="Chun J."/>
            <person name="Park W."/>
        </authorList>
    </citation>
    <scope>NUCLEOTIDE SEQUENCE [LARGE SCALE GENOMIC DNA]</scope>
    <source>
        <strain evidence="9 10">B11</strain>
    </source>
</reference>
<dbReference type="GO" id="GO:0009225">
    <property type="term" value="P:nucleotide-sugar metabolic process"/>
    <property type="evidence" value="ECO:0007669"/>
    <property type="project" value="InterPro"/>
</dbReference>
<dbReference type="NCBIfam" id="TIGR01181">
    <property type="entry name" value="dTDP_gluc_dehyt"/>
    <property type="match status" value="1"/>
</dbReference>
<dbReference type="RefSeq" id="WP_008607996.1">
    <property type="nucleotide sequence ID" value="NZ_ALAB01000018.1"/>
</dbReference>
<evidence type="ECO:0000259" key="8">
    <source>
        <dbReference type="Pfam" id="PF16363"/>
    </source>
</evidence>
<comment type="cofactor">
    <cofactor evidence="2 7">
        <name>NAD(+)</name>
        <dbReference type="ChEBI" id="CHEBI:57540"/>
    </cofactor>
</comment>
<dbReference type="EC" id="4.2.1.46" evidence="4 7"/>